<accession>A0ABM8GNP4</accession>
<evidence type="ECO:0000313" key="5">
    <source>
        <dbReference type="Proteomes" id="UP001321486"/>
    </source>
</evidence>
<keyword evidence="2" id="KW-0012">Acyltransferase</keyword>
<dbReference type="Pfam" id="PF00583">
    <property type="entry name" value="Acetyltransf_1"/>
    <property type="match status" value="1"/>
</dbReference>
<dbReference type="Proteomes" id="UP001321486">
    <property type="component" value="Chromosome"/>
</dbReference>
<name>A0ABM8GNP4_9MICO</name>
<dbReference type="SUPFAM" id="SSF55729">
    <property type="entry name" value="Acyl-CoA N-acyltransferases (Nat)"/>
    <property type="match status" value="1"/>
</dbReference>
<dbReference type="PROSITE" id="PS51186">
    <property type="entry name" value="GNAT"/>
    <property type="match status" value="1"/>
</dbReference>
<feature type="domain" description="N-acetyltransferase" evidence="3">
    <location>
        <begin position="16"/>
        <end position="174"/>
    </location>
</feature>
<dbReference type="EMBL" id="AP027732">
    <property type="protein sequence ID" value="BDZ50068.1"/>
    <property type="molecule type" value="Genomic_DNA"/>
</dbReference>
<reference evidence="5" key="1">
    <citation type="journal article" date="2019" name="Int. J. Syst. Evol. Microbiol.">
        <title>The Global Catalogue of Microorganisms (GCM) 10K type strain sequencing project: providing services to taxonomists for standard genome sequencing and annotation.</title>
        <authorList>
            <consortium name="The Broad Institute Genomics Platform"/>
            <consortium name="The Broad Institute Genome Sequencing Center for Infectious Disease"/>
            <person name="Wu L."/>
            <person name="Ma J."/>
        </authorList>
    </citation>
    <scope>NUCLEOTIDE SEQUENCE [LARGE SCALE GENOMIC DNA]</scope>
    <source>
        <strain evidence="5">NBRC 108728</strain>
    </source>
</reference>
<protein>
    <recommendedName>
        <fullName evidence="3">N-acetyltransferase domain-containing protein</fullName>
    </recommendedName>
</protein>
<evidence type="ECO:0000259" key="3">
    <source>
        <dbReference type="PROSITE" id="PS51186"/>
    </source>
</evidence>
<sequence length="174" mass="18159">MTAATPAPLPGSSPALMLQRGTDADIDGCVALWLAALTRRDEVAPGEAAADRCRTKFAHARVAFEVLRGPSGAILGFGLVTAPGTGRPDDPADAAYLSLLAVSPELQGSGWGGRLLEALHDAIRRSGLARAVLHVIEDNGAAVRLYERHGWAPIADPFDHPLVGRPTLAMGVEV</sequence>
<evidence type="ECO:0000256" key="1">
    <source>
        <dbReference type="ARBA" id="ARBA00022679"/>
    </source>
</evidence>
<dbReference type="CDD" id="cd04301">
    <property type="entry name" value="NAT_SF"/>
    <property type="match status" value="1"/>
</dbReference>
<proteinExistence type="predicted"/>
<gene>
    <name evidence="4" type="ORF">GCM10025867_23090</name>
</gene>
<evidence type="ECO:0000313" key="4">
    <source>
        <dbReference type="EMBL" id="BDZ50068.1"/>
    </source>
</evidence>
<keyword evidence="1" id="KW-0808">Transferase</keyword>
<evidence type="ECO:0000256" key="2">
    <source>
        <dbReference type="ARBA" id="ARBA00023315"/>
    </source>
</evidence>
<organism evidence="4 5">
    <name type="scientific">Frondihabitans sucicola</name>
    <dbReference type="NCBI Taxonomy" id="1268041"/>
    <lineage>
        <taxon>Bacteria</taxon>
        <taxon>Bacillati</taxon>
        <taxon>Actinomycetota</taxon>
        <taxon>Actinomycetes</taxon>
        <taxon>Micrococcales</taxon>
        <taxon>Microbacteriaceae</taxon>
        <taxon>Frondihabitans</taxon>
    </lineage>
</organism>
<dbReference type="InterPro" id="IPR016181">
    <property type="entry name" value="Acyl_CoA_acyltransferase"/>
</dbReference>
<dbReference type="RefSeq" id="WP_286343184.1">
    <property type="nucleotide sequence ID" value="NZ_AP027732.1"/>
</dbReference>
<dbReference type="InterPro" id="IPR050832">
    <property type="entry name" value="Bact_Acetyltransf"/>
</dbReference>
<dbReference type="PANTHER" id="PTHR43877">
    <property type="entry name" value="AMINOALKYLPHOSPHONATE N-ACETYLTRANSFERASE-RELATED-RELATED"/>
    <property type="match status" value="1"/>
</dbReference>
<dbReference type="Gene3D" id="3.40.630.30">
    <property type="match status" value="1"/>
</dbReference>
<dbReference type="InterPro" id="IPR000182">
    <property type="entry name" value="GNAT_dom"/>
</dbReference>
<keyword evidence="5" id="KW-1185">Reference proteome</keyword>